<sequence>KTAAKQVVPAMAAINRKEPGLSGILGTKPLIIAEILGLTIKNTAIKERAISITKKVSIFSKV</sequence>
<organism evidence="1">
    <name type="scientific">marine sediment metagenome</name>
    <dbReference type="NCBI Taxonomy" id="412755"/>
    <lineage>
        <taxon>unclassified sequences</taxon>
        <taxon>metagenomes</taxon>
        <taxon>ecological metagenomes</taxon>
    </lineage>
</organism>
<dbReference type="EMBL" id="BARU01045764">
    <property type="protein sequence ID" value="GAH96356.1"/>
    <property type="molecule type" value="Genomic_DNA"/>
</dbReference>
<gene>
    <name evidence="1" type="ORF">S03H2_69303</name>
</gene>
<dbReference type="AlphaFoldDB" id="X1JNP1"/>
<accession>X1JNP1</accession>
<proteinExistence type="predicted"/>
<comment type="caution">
    <text evidence="1">The sequence shown here is derived from an EMBL/GenBank/DDBJ whole genome shotgun (WGS) entry which is preliminary data.</text>
</comment>
<name>X1JNP1_9ZZZZ</name>
<evidence type="ECO:0000313" key="1">
    <source>
        <dbReference type="EMBL" id="GAH96356.1"/>
    </source>
</evidence>
<feature type="non-terminal residue" evidence="1">
    <location>
        <position position="1"/>
    </location>
</feature>
<protein>
    <submittedName>
        <fullName evidence="1">Uncharacterized protein</fullName>
    </submittedName>
</protein>
<reference evidence="1" key="1">
    <citation type="journal article" date="2014" name="Front. Microbiol.">
        <title>High frequency of phylogenetically diverse reductive dehalogenase-homologous genes in deep subseafloor sedimentary metagenomes.</title>
        <authorList>
            <person name="Kawai M."/>
            <person name="Futagami T."/>
            <person name="Toyoda A."/>
            <person name="Takaki Y."/>
            <person name="Nishi S."/>
            <person name="Hori S."/>
            <person name="Arai W."/>
            <person name="Tsubouchi T."/>
            <person name="Morono Y."/>
            <person name="Uchiyama I."/>
            <person name="Ito T."/>
            <person name="Fujiyama A."/>
            <person name="Inagaki F."/>
            <person name="Takami H."/>
        </authorList>
    </citation>
    <scope>NUCLEOTIDE SEQUENCE</scope>
    <source>
        <strain evidence="1">Expedition CK06-06</strain>
    </source>
</reference>